<evidence type="ECO:0000313" key="4">
    <source>
        <dbReference type="Proteomes" id="UP000186391"/>
    </source>
</evidence>
<dbReference type="GO" id="GO:0003677">
    <property type="term" value="F:DNA binding"/>
    <property type="evidence" value="ECO:0007669"/>
    <property type="project" value="InterPro"/>
</dbReference>
<evidence type="ECO:0000259" key="2">
    <source>
        <dbReference type="PROSITE" id="PS51898"/>
    </source>
</evidence>
<proteinExistence type="predicted"/>
<dbReference type="PROSITE" id="PS51898">
    <property type="entry name" value="TYR_RECOMBINASE"/>
    <property type="match status" value="1"/>
</dbReference>
<dbReference type="EMBL" id="MRCA01000003">
    <property type="protein sequence ID" value="OKH14809.1"/>
    <property type="molecule type" value="Genomic_DNA"/>
</dbReference>
<sequence>MDAVDKKIQQANEQLKAKGTRVTIYRRGDRLTLRGTLPPKPHIDKSTDYSQVISLGKNAIASDKGILYAISKAKLLTGQLLTGTFNWDEWIDLDKVAPTRIEARRVGDWCNEYEKDYWQRVKRTPEREANWKKDHGLVFSKLPQDEQLTIEVLLEYIQTTEPDSRSRKRACDYCYRLAEFAELEGIEQIRKLTGDYSSASVDPRSLPSDQEIFNFCNSIKDPSWRWVVRMLATYGLRNYEPFRLDLQDFPTIRVLKGKTGKRFVVPLYPEWASDWELHKVFLPNISLDYPNSKIGTKVSGWFYDNKIPFSAYNLRHSYARRCFEFAIAPDRAAIFMGHSLSVHLNVYRAWFDESVYLADYQRAIAKLDRPKPPSY</sequence>
<dbReference type="Proteomes" id="UP000186391">
    <property type="component" value="Unassembled WGS sequence"/>
</dbReference>
<dbReference type="InterPro" id="IPR002104">
    <property type="entry name" value="Integrase_catalytic"/>
</dbReference>
<dbReference type="RefSeq" id="WP_073555406.1">
    <property type="nucleotide sequence ID" value="NZ_MRCA01000003.1"/>
</dbReference>
<dbReference type="GO" id="GO:0006310">
    <property type="term" value="P:DNA recombination"/>
    <property type="evidence" value="ECO:0007669"/>
    <property type="project" value="UniProtKB-KW"/>
</dbReference>
<comment type="caution">
    <text evidence="3">The sequence shown here is derived from an EMBL/GenBank/DDBJ whole genome shotgun (WGS) entry which is preliminary data.</text>
</comment>
<feature type="domain" description="Tyr recombinase" evidence="2">
    <location>
        <begin position="201"/>
        <end position="361"/>
    </location>
</feature>
<dbReference type="InterPro" id="IPR011010">
    <property type="entry name" value="DNA_brk_join_enz"/>
</dbReference>
<dbReference type="SUPFAM" id="SSF56349">
    <property type="entry name" value="DNA breaking-rejoining enzymes"/>
    <property type="match status" value="1"/>
</dbReference>
<keyword evidence="1" id="KW-0233">DNA recombination</keyword>
<reference evidence="3 4" key="1">
    <citation type="submission" date="2016-11" db="EMBL/GenBank/DDBJ databases">
        <title>Draft Genome Sequences of Nine Cyanobacterial Strains from Diverse Habitats.</title>
        <authorList>
            <person name="Zhu T."/>
            <person name="Hou S."/>
            <person name="Lu X."/>
            <person name="Hess W.R."/>
        </authorList>
    </citation>
    <scope>NUCLEOTIDE SEQUENCE [LARGE SCALE GENOMIC DNA]</scope>
    <source>
        <strain evidence="3 4">NIES-592</strain>
    </source>
</reference>
<evidence type="ECO:0000256" key="1">
    <source>
        <dbReference type="ARBA" id="ARBA00023172"/>
    </source>
</evidence>
<organism evidence="3 4">
    <name type="scientific">Fischerella major NIES-592</name>
    <dbReference type="NCBI Taxonomy" id="210994"/>
    <lineage>
        <taxon>Bacteria</taxon>
        <taxon>Bacillati</taxon>
        <taxon>Cyanobacteriota</taxon>
        <taxon>Cyanophyceae</taxon>
        <taxon>Nostocales</taxon>
        <taxon>Hapalosiphonaceae</taxon>
        <taxon>Fischerella</taxon>
    </lineage>
</organism>
<keyword evidence="4" id="KW-1185">Reference proteome</keyword>
<dbReference type="GO" id="GO:0015074">
    <property type="term" value="P:DNA integration"/>
    <property type="evidence" value="ECO:0007669"/>
    <property type="project" value="InterPro"/>
</dbReference>
<protein>
    <submittedName>
        <fullName evidence="3">Integrase</fullName>
    </submittedName>
</protein>
<gene>
    <name evidence="3" type="ORF">NIES592_08000</name>
</gene>
<dbReference type="OrthoDB" id="421803at2"/>
<dbReference type="Gene3D" id="1.10.443.10">
    <property type="entry name" value="Intergrase catalytic core"/>
    <property type="match status" value="1"/>
</dbReference>
<name>A0A1U7H1D8_9CYAN</name>
<dbReference type="AlphaFoldDB" id="A0A1U7H1D8"/>
<accession>A0A1U7H1D8</accession>
<evidence type="ECO:0000313" key="3">
    <source>
        <dbReference type="EMBL" id="OKH14809.1"/>
    </source>
</evidence>
<dbReference type="InterPro" id="IPR013762">
    <property type="entry name" value="Integrase-like_cat_sf"/>
</dbReference>